<evidence type="ECO:0000313" key="1">
    <source>
        <dbReference type="EMBL" id="CAA7036937.1"/>
    </source>
</evidence>
<comment type="caution">
    <text evidence="1">The sequence shown here is derived from an EMBL/GenBank/DDBJ whole genome shotgun (WGS) entry which is preliminary data.</text>
</comment>
<accession>A0A6D2JJC3</accession>
<reference evidence="1" key="1">
    <citation type="submission" date="2020-01" db="EMBL/GenBank/DDBJ databases">
        <authorList>
            <person name="Mishra B."/>
        </authorList>
    </citation>
    <scope>NUCLEOTIDE SEQUENCE [LARGE SCALE GENOMIC DNA]</scope>
</reference>
<gene>
    <name evidence="1" type="ORF">MERR_LOCUS24172</name>
</gene>
<organism evidence="1 2">
    <name type="scientific">Microthlaspi erraticum</name>
    <dbReference type="NCBI Taxonomy" id="1685480"/>
    <lineage>
        <taxon>Eukaryota</taxon>
        <taxon>Viridiplantae</taxon>
        <taxon>Streptophyta</taxon>
        <taxon>Embryophyta</taxon>
        <taxon>Tracheophyta</taxon>
        <taxon>Spermatophyta</taxon>
        <taxon>Magnoliopsida</taxon>
        <taxon>eudicotyledons</taxon>
        <taxon>Gunneridae</taxon>
        <taxon>Pentapetalae</taxon>
        <taxon>rosids</taxon>
        <taxon>malvids</taxon>
        <taxon>Brassicales</taxon>
        <taxon>Brassicaceae</taxon>
        <taxon>Coluteocarpeae</taxon>
        <taxon>Microthlaspi</taxon>
    </lineage>
</organism>
<dbReference type="Proteomes" id="UP000467841">
    <property type="component" value="Unassembled WGS sequence"/>
</dbReference>
<dbReference type="AlphaFoldDB" id="A0A6D2JJC3"/>
<name>A0A6D2JJC3_9BRAS</name>
<dbReference type="EMBL" id="CACVBM020001166">
    <property type="protein sequence ID" value="CAA7036937.1"/>
    <property type="molecule type" value="Genomic_DNA"/>
</dbReference>
<evidence type="ECO:0000313" key="2">
    <source>
        <dbReference type="Proteomes" id="UP000467841"/>
    </source>
</evidence>
<protein>
    <submittedName>
        <fullName evidence="1">Uncharacterized protein</fullName>
    </submittedName>
</protein>
<keyword evidence="2" id="KW-1185">Reference proteome</keyword>
<proteinExistence type="predicted"/>
<sequence>MDRTAEIDGIEIDSAYELDRALWYELDRAAGVRVDRAAARYSSIELLSCKSIELCRRDESIDLVGSIELLGSVLPAFALLVHVTKALPGTSLDLKRLDKD</sequence>